<name>A0AAV0XSF6_9HEMI</name>
<protein>
    <submittedName>
        <fullName evidence="1">Uncharacterized protein</fullName>
    </submittedName>
</protein>
<comment type="caution">
    <text evidence="1">The sequence shown here is derived from an EMBL/GenBank/DDBJ whole genome shotgun (WGS) entry which is preliminary data.</text>
</comment>
<accession>A0AAV0XSF6</accession>
<organism evidence="1 2">
    <name type="scientific">Macrosiphum euphorbiae</name>
    <name type="common">potato aphid</name>
    <dbReference type="NCBI Taxonomy" id="13131"/>
    <lineage>
        <taxon>Eukaryota</taxon>
        <taxon>Metazoa</taxon>
        <taxon>Ecdysozoa</taxon>
        <taxon>Arthropoda</taxon>
        <taxon>Hexapoda</taxon>
        <taxon>Insecta</taxon>
        <taxon>Pterygota</taxon>
        <taxon>Neoptera</taxon>
        <taxon>Paraneoptera</taxon>
        <taxon>Hemiptera</taxon>
        <taxon>Sternorrhyncha</taxon>
        <taxon>Aphidomorpha</taxon>
        <taxon>Aphidoidea</taxon>
        <taxon>Aphididae</taxon>
        <taxon>Macrosiphini</taxon>
        <taxon>Macrosiphum</taxon>
    </lineage>
</organism>
<evidence type="ECO:0000313" key="1">
    <source>
        <dbReference type="EMBL" id="CAI6370772.1"/>
    </source>
</evidence>
<keyword evidence="2" id="KW-1185">Reference proteome</keyword>
<evidence type="ECO:0000313" key="2">
    <source>
        <dbReference type="Proteomes" id="UP001160148"/>
    </source>
</evidence>
<sequence>MGDTNDYVYSDKEAFLNLHLSSMNIENILIENHEACAIGYVAGWVCSKLIHQECVDKLAAKSEDNCQINLENTHIEIKLYQNSSLLYPLKPH</sequence>
<dbReference type="Proteomes" id="UP001160148">
    <property type="component" value="Unassembled WGS sequence"/>
</dbReference>
<proteinExistence type="predicted"/>
<dbReference type="AlphaFoldDB" id="A0AAV0XSF6"/>
<dbReference type="EMBL" id="CARXXK010000560">
    <property type="protein sequence ID" value="CAI6370772.1"/>
    <property type="molecule type" value="Genomic_DNA"/>
</dbReference>
<gene>
    <name evidence="1" type="ORF">MEUPH1_LOCUS24856</name>
</gene>
<reference evidence="1 2" key="1">
    <citation type="submission" date="2023-01" db="EMBL/GenBank/DDBJ databases">
        <authorList>
            <person name="Whitehead M."/>
        </authorList>
    </citation>
    <scope>NUCLEOTIDE SEQUENCE [LARGE SCALE GENOMIC DNA]</scope>
</reference>